<sequence length="222" mass="24664">MHYDSIENKHGLAHDPFKALIAPRPIGWITSVSRDGVCNLAPYSFFNAVSDRPHYVMFSSSNVKDSLRNVSQTGEFTCSMATWDTREEMNISSAPVPPDADEYPLAGLTAVASKFVKPPRVKESPAAFECRHWKTIELPDVEPGSERGHFVVIGEVVGIYIDDRYIKDGMVDTGAMQPIARMGYMEYAVVKPETVFDINRPVMNPDGTIAETQSGAWDGVYR</sequence>
<dbReference type="SUPFAM" id="SSF50475">
    <property type="entry name" value="FMN-binding split barrel"/>
    <property type="match status" value="1"/>
</dbReference>
<dbReference type="AlphaFoldDB" id="A0A381VBK5"/>
<dbReference type="Gene3D" id="2.30.110.10">
    <property type="entry name" value="Electron Transport, Fmn-binding Protein, Chain A"/>
    <property type="match status" value="1"/>
</dbReference>
<reference evidence="2" key="1">
    <citation type="submission" date="2018-05" db="EMBL/GenBank/DDBJ databases">
        <authorList>
            <person name="Lanie J.A."/>
            <person name="Ng W.-L."/>
            <person name="Kazmierczak K.M."/>
            <person name="Andrzejewski T.M."/>
            <person name="Davidsen T.M."/>
            <person name="Wayne K.J."/>
            <person name="Tettelin H."/>
            <person name="Glass J.I."/>
            <person name="Rusch D."/>
            <person name="Podicherti R."/>
            <person name="Tsui H.-C.T."/>
            <person name="Winkler M.E."/>
        </authorList>
    </citation>
    <scope>NUCLEOTIDE SEQUENCE</scope>
</reference>
<gene>
    <name evidence="2" type="ORF">METZ01_LOCUS90594</name>
</gene>
<evidence type="ECO:0000259" key="1">
    <source>
        <dbReference type="SMART" id="SM00903"/>
    </source>
</evidence>
<accession>A0A381VBK5</accession>
<dbReference type="GO" id="GO:0010181">
    <property type="term" value="F:FMN binding"/>
    <property type="evidence" value="ECO:0007669"/>
    <property type="project" value="InterPro"/>
</dbReference>
<feature type="domain" description="Flavin reductase like" evidence="1">
    <location>
        <begin position="19"/>
        <end position="167"/>
    </location>
</feature>
<protein>
    <recommendedName>
        <fullName evidence="1">Flavin reductase like domain-containing protein</fullName>
    </recommendedName>
</protein>
<dbReference type="SMART" id="SM00903">
    <property type="entry name" value="Flavin_Reduct"/>
    <property type="match status" value="1"/>
</dbReference>
<dbReference type="PANTHER" id="PTHR43812">
    <property type="entry name" value="BLR2425 PROTEIN"/>
    <property type="match status" value="1"/>
</dbReference>
<dbReference type="InterPro" id="IPR002563">
    <property type="entry name" value="Flavin_Rdtase-like_dom"/>
</dbReference>
<dbReference type="Pfam" id="PF01613">
    <property type="entry name" value="Flavin_Reduct"/>
    <property type="match status" value="1"/>
</dbReference>
<organism evidence="2">
    <name type="scientific">marine metagenome</name>
    <dbReference type="NCBI Taxonomy" id="408172"/>
    <lineage>
        <taxon>unclassified sequences</taxon>
        <taxon>metagenomes</taxon>
        <taxon>ecological metagenomes</taxon>
    </lineage>
</organism>
<evidence type="ECO:0000313" key="2">
    <source>
        <dbReference type="EMBL" id="SVA37740.1"/>
    </source>
</evidence>
<dbReference type="EMBL" id="UINC01008383">
    <property type="protein sequence ID" value="SVA37740.1"/>
    <property type="molecule type" value="Genomic_DNA"/>
</dbReference>
<name>A0A381VBK5_9ZZZZ</name>
<dbReference type="InterPro" id="IPR012349">
    <property type="entry name" value="Split_barrel_FMN-bd"/>
</dbReference>
<dbReference type="PANTHER" id="PTHR43812:SF2">
    <property type="entry name" value="FLAVIN REDUCTASE LIKE DOMAIN-CONTAINING PROTEIN"/>
    <property type="match status" value="1"/>
</dbReference>
<proteinExistence type="predicted"/>